<feature type="region of interest" description="Disordered" evidence="2">
    <location>
        <begin position="135"/>
        <end position="155"/>
    </location>
</feature>
<evidence type="ECO:0000256" key="1">
    <source>
        <dbReference type="PROSITE-ProRule" id="PRU00169"/>
    </source>
</evidence>
<feature type="domain" description="Response regulatory" evidence="3">
    <location>
        <begin position="1"/>
        <end position="117"/>
    </location>
</feature>
<reference evidence="4 5" key="1">
    <citation type="submission" date="2023-08" db="EMBL/GenBank/DDBJ databases">
        <title>The draft genome sequence of Paracraurococcus sp. LOR1-02.</title>
        <authorList>
            <person name="Kingkaew E."/>
            <person name="Tanasupawat S."/>
        </authorList>
    </citation>
    <scope>NUCLEOTIDE SEQUENCE [LARGE SCALE GENOMIC DNA]</scope>
    <source>
        <strain evidence="4 5">LOR1-02</strain>
    </source>
</reference>
<name>A0ABT9EE37_9PROT</name>
<dbReference type="InterPro" id="IPR011006">
    <property type="entry name" value="CheY-like_superfamily"/>
</dbReference>
<dbReference type="EMBL" id="JAUTWS010000173">
    <property type="protein sequence ID" value="MDO9714150.1"/>
    <property type="molecule type" value="Genomic_DNA"/>
</dbReference>
<comment type="caution">
    <text evidence="4">The sequence shown here is derived from an EMBL/GenBank/DDBJ whole genome shotgun (WGS) entry which is preliminary data.</text>
</comment>
<evidence type="ECO:0000313" key="4">
    <source>
        <dbReference type="EMBL" id="MDO9714150.1"/>
    </source>
</evidence>
<dbReference type="Pfam" id="PF00072">
    <property type="entry name" value="Response_reg"/>
    <property type="match status" value="1"/>
</dbReference>
<dbReference type="SUPFAM" id="SSF52172">
    <property type="entry name" value="CheY-like"/>
    <property type="match status" value="1"/>
</dbReference>
<dbReference type="RefSeq" id="WP_305108990.1">
    <property type="nucleotide sequence ID" value="NZ_JAUTWS010000173.1"/>
</dbReference>
<dbReference type="PROSITE" id="PS50110">
    <property type="entry name" value="RESPONSE_REGULATORY"/>
    <property type="match status" value="1"/>
</dbReference>
<dbReference type="Proteomes" id="UP001243009">
    <property type="component" value="Unassembled WGS sequence"/>
</dbReference>
<dbReference type="Gene3D" id="3.40.50.2300">
    <property type="match status" value="1"/>
</dbReference>
<sequence>MIVEDEALLALLADGLLAAEGFDTIFAAHEAEAMAHAAAAADRIAVAVVNLHLGDEVAGQRVIRDLRQHAPNLPVVVITGFDGEAPQADLRGLGWPTIRLHKPGGYDELVPAVLDVMEQVRTGAWPEEWRRDTDYRRGSESASFGSHGRTKRAGL</sequence>
<proteinExistence type="predicted"/>
<evidence type="ECO:0000313" key="5">
    <source>
        <dbReference type="Proteomes" id="UP001243009"/>
    </source>
</evidence>
<dbReference type="SMART" id="SM00448">
    <property type="entry name" value="REC"/>
    <property type="match status" value="1"/>
</dbReference>
<keyword evidence="5" id="KW-1185">Reference proteome</keyword>
<protein>
    <submittedName>
        <fullName evidence="4">Response regulator</fullName>
    </submittedName>
</protein>
<evidence type="ECO:0000259" key="3">
    <source>
        <dbReference type="PROSITE" id="PS50110"/>
    </source>
</evidence>
<evidence type="ECO:0000256" key="2">
    <source>
        <dbReference type="SAM" id="MobiDB-lite"/>
    </source>
</evidence>
<organism evidence="4 5">
    <name type="scientific">Paracraurococcus lichenis</name>
    <dbReference type="NCBI Taxonomy" id="3064888"/>
    <lineage>
        <taxon>Bacteria</taxon>
        <taxon>Pseudomonadati</taxon>
        <taxon>Pseudomonadota</taxon>
        <taxon>Alphaproteobacteria</taxon>
        <taxon>Acetobacterales</taxon>
        <taxon>Roseomonadaceae</taxon>
        <taxon>Paracraurococcus</taxon>
    </lineage>
</organism>
<comment type="caution">
    <text evidence="1">Lacks conserved residue(s) required for the propagation of feature annotation.</text>
</comment>
<gene>
    <name evidence="4" type="ORF">Q7A36_37975</name>
</gene>
<accession>A0ABT9EE37</accession>
<dbReference type="InterPro" id="IPR001789">
    <property type="entry name" value="Sig_transdc_resp-reg_receiver"/>
</dbReference>